<evidence type="ECO:0000256" key="1">
    <source>
        <dbReference type="SAM" id="Phobius"/>
    </source>
</evidence>
<reference evidence="2" key="1">
    <citation type="submission" date="2021-01" db="EMBL/GenBank/DDBJ databases">
        <authorList>
            <person name="Corre E."/>
            <person name="Pelletier E."/>
            <person name="Niang G."/>
            <person name="Scheremetjew M."/>
            <person name="Finn R."/>
            <person name="Kale V."/>
            <person name="Holt S."/>
            <person name="Cochrane G."/>
            <person name="Meng A."/>
            <person name="Brown T."/>
            <person name="Cohen L."/>
        </authorList>
    </citation>
    <scope>NUCLEOTIDE SEQUENCE</scope>
    <source>
        <strain evidence="2">NY070348D</strain>
    </source>
</reference>
<organism evidence="2">
    <name type="scientific">Mucochytrium quahogii</name>
    <dbReference type="NCBI Taxonomy" id="96639"/>
    <lineage>
        <taxon>Eukaryota</taxon>
        <taxon>Sar</taxon>
        <taxon>Stramenopiles</taxon>
        <taxon>Bigyra</taxon>
        <taxon>Labyrinthulomycetes</taxon>
        <taxon>Thraustochytrida</taxon>
        <taxon>Thraustochytriidae</taxon>
        <taxon>Mucochytrium</taxon>
    </lineage>
</organism>
<evidence type="ECO:0000313" key="3">
    <source>
        <dbReference type="EMBL" id="CAD9663967.1"/>
    </source>
</evidence>
<keyword evidence="1" id="KW-1133">Transmembrane helix</keyword>
<dbReference type="EMBL" id="HBHK01001432">
    <property type="protein sequence ID" value="CAD9663967.1"/>
    <property type="molecule type" value="Transcribed_RNA"/>
</dbReference>
<accession>A0A7S2W352</accession>
<proteinExistence type="predicted"/>
<keyword evidence="1" id="KW-0472">Membrane</keyword>
<dbReference type="AlphaFoldDB" id="A0A7S2W352"/>
<keyword evidence="1" id="KW-0812">Transmembrane</keyword>
<gene>
    <name evidence="2" type="ORF">QSP1433_LOCUS846</name>
    <name evidence="3" type="ORF">QSP1433_LOCUS847</name>
</gene>
<name>A0A7S2W352_9STRA</name>
<protein>
    <submittedName>
        <fullName evidence="2">Uncharacterized protein</fullName>
    </submittedName>
</protein>
<sequence length="166" mass="19566">MDHWSFTIEIDLGLQFWVIVFLCFIWFWFWCISFFTYAYLSKLLEKKVQLFENYLVGNASRFVLSISEDEKLEQAVENLMVKGLNQWISNPETPKYIETFVENIPRLHEKANELGQVTPFLIYYLGEGLLDQFLYMFSSFLYTETTFFDGIALCIAMQMVGGEMTS</sequence>
<dbReference type="EMBL" id="HBHK01001431">
    <property type="protein sequence ID" value="CAD9663965.1"/>
    <property type="molecule type" value="Transcribed_RNA"/>
</dbReference>
<evidence type="ECO:0000313" key="2">
    <source>
        <dbReference type="EMBL" id="CAD9663965.1"/>
    </source>
</evidence>
<feature type="transmembrane region" description="Helical" evidence="1">
    <location>
        <begin position="16"/>
        <end position="40"/>
    </location>
</feature>